<accession>A0ACA9SD65</accession>
<dbReference type="EMBL" id="CAJVQC010109993">
    <property type="protein sequence ID" value="CAG8834732.1"/>
    <property type="molecule type" value="Genomic_DNA"/>
</dbReference>
<comment type="caution">
    <text evidence="1">The sequence shown here is derived from an EMBL/GenBank/DDBJ whole genome shotgun (WGS) entry which is preliminary data.</text>
</comment>
<gene>
    <name evidence="1" type="ORF">RPERSI_LOCUS29288</name>
</gene>
<proteinExistence type="predicted"/>
<evidence type="ECO:0000313" key="2">
    <source>
        <dbReference type="Proteomes" id="UP000789920"/>
    </source>
</evidence>
<name>A0ACA9SD65_9GLOM</name>
<dbReference type="Proteomes" id="UP000789920">
    <property type="component" value="Unassembled WGS sequence"/>
</dbReference>
<reference evidence="1" key="1">
    <citation type="submission" date="2021-06" db="EMBL/GenBank/DDBJ databases">
        <authorList>
            <person name="Kallberg Y."/>
            <person name="Tangrot J."/>
            <person name="Rosling A."/>
        </authorList>
    </citation>
    <scope>NUCLEOTIDE SEQUENCE</scope>
    <source>
        <strain evidence="1">MA461A</strain>
    </source>
</reference>
<sequence length="91" mass="10740">MHNISLVETVNILLDYLLQLQFFTIKSNKKDYNDLLVKNDIISELSKISKASEETPKFNKIPENPKNRKFQKPPRPPNAFILYQRSKHQEI</sequence>
<evidence type="ECO:0000313" key="1">
    <source>
        <dbReference type="EMBL" id="CAG8834732.1"/>
    </source>
</evidence>
<organism evidence="1 2">
    <name type="scientific">Racocetra persica</name>
    <dbReference type="NCBI Taxonomy" id="160502"/>
    <lineage>
        <taxon>Eukaryota</taxon>
        <taxon>Fungi</taxon>
        <taxon>Fungi incertae sedis</taxon>
        <taxon>Mucoromycota</taxon>
        <taxon>Glomeromycotina</taxon>
        <taxon>Glomeromycetes</taxon>
        <taxon>Diversisporales</taxon>
        <taxon>Gigasporaceae</taxon>
        <taxon>Racocetra</taxon>
    </lineage>
</organism>
<keyword evidence="2" id="KW-1185">Reference proteome</keyword>
<feature type="non-terminal residue" evidence="1">
    <location>
        <position position="91"/>
    </location>
</feature>
<protein>
    <submittedName>
        <fullName evidence="1">33794_t:CDS:1</fullName>
    </submittedName>
</protein>